<dbReference type="Gene3D" id="3.90.550.10">
    <property type="entry name" value="Spore Coat Polysaccharide Biosynthesis Protein SpsA, Chain A"/>
    <property type="match status" value="2"/>
</dbReference>
<dbReference type="GO" id="GO:0016758">
    <property type="term" value="F:hexosyltransferase activity"/>
    <property type="evidence" value="ECO:0007669"/>
    <property type="project" value="UniProtKB-ARBA"/>
</dbReference>
<organism evidence="2 3">
    <name type="scientific">Sporomusa ovata</name>
    <dbReference type="NCBI Taxonomy" id="2378"/>
    <lineage>
        <taxon>Bacteria</taxon>
        <taxon>Bacillati</taxon>
        <taxon>Bacillota</taxon>
        <taxon>Negativicutes</taxon>
        <taxon>Selenomonadales</taxon>
        <taxon>Sporomusaceae</taxon>
        <taxon>Sporomusa</taxon>
    </lineage>
</organism>
<dbReference type="Pfam" id="PF00535">
    <property type="entry name" value="Glycos_transf_2"/>
    <property type="match status" value="2"/>
</dbReference>
<evidence type="ECO:0000313" key="2">
    <source>
        <dbReference type="EMBL" id="CQR71220.1"/>
    </source>
</evidence>
<accession>A0A0U1KUS7</accession>
<dbReference type="PANTHER" id="PTHR22916">
    <property type="entry name" value="GLYCOSYLTRANSFERASE"/>
    <property type="match status" value="1"/>
</dbReference>
<sequence>MNKYSIVCICQIYNEIEKGNLDRFIHYIKPIVDAVVIYDDGSTDGSYEHMLTVTPYVIRGVKNNFDNRRRHKQRLLTEALKLSPHFILWLDADEVLGANTAENLQNLCQFCIQNDFDGVSLQNINIWRSKTWKRLDSLYDTEWFVRLWRVTPEISFDQRTSALYQQPYPENLRKIVCVTNFKVLHYGFSTIKNLAYRYLRYRSKGQRGYNMLDRLISEETLVLEQVPEQEFPEGLWLDEDPPVAMSFFESLSEVEKYREAVFRPQYSIICLIDKDVEWLKFIYNQVLKYTDLSDKEFYFVTNNATEVVLNYLKDNYIPHYIYNNIPNQPDEWYINNVYRAYNYGARKAKGDFLIFINSYMAFSPNWLENMLKVYNGTNCVTSRLVESGKLTSGLYEIEKNFGYTYNSYNEAEFNKYVAKIIEELHPDSRLYMPLLIRKQHFDLVGGYPEGNIIPGSNIFSPQLAQKGEANISGDKVLIKKLLIHTIKHQTSFDSIVYHFQCGESDSEPTKSFAQPGARIAICNDSVTGSMGEKVLWDFLLDNCPSTIGVDTRIVGENNFSLAAKKYIDSQHPEVSVVLQNATCIDFVDQEKFTIAFLQDDLRQMGKPSLQQERNLKLAHKLVTNSIQTALSYPEYDFEIIPIGVEETLSQWNELFQKVLQDISWQHSRVSNKSKPIVSIIMPTYNQDQFIAQSIQSVIEQTFTDWELIIVNDGSTDNTVDIIRKYNTYCYGKIKIINKEVNQGIALAINDGLRAARGKYFCWLSSDDLFTSNKLEKQVSFLELYSEYGMVFSGYDWIDEKGNYLGTIIEKELEGATLYRTLLVRDCIHGCSIMIRREYLDEVGMFNPDFKYAQDYDMWLRLATNLNIAYLSESLLKGRIHSKAGTNEGKNEIDAIHVIFTFILNNTASTRLFEKAGFDNSIDALTWILERLYDQFCNKNEELMQIKRGIEWILSNRNIPEEVSNFSIMLDKKIECKLNPQINQT</sequence>
<evidence type="ECO:0000313" key="3">
    <source>
        <dbReference type="Proteomes" id="UP000049855"/>
    </source>
</evidence>
<dbReference type="PANTHER" id="PTHR22916:SF3">
    <property type="entry name" value="UDP-GLCNAC:BETAGAL BETA-1,3-N-ACETYLGLUCOSAMINYLTRANSFERASE-LIKE PROTEIN 1"/>
    <property type="match status" value="1"/>
</dbReference>
<feature type="domain" description="Glycosyltransferase 2-like" evidence="1">
    <location>
        <begin position="337"/>
        <end position="381"/>
    </location>
</feature>
<dbReference type="InterPro" id="IPR001173">
    <property type="entry name" value="Glyco_trans_2-like"/>
</dbReference>
<dbReference type="RefSeq" id="WP_021167770.1">
    <property type="nucleotide sequence ID" value="NZ_CTRP01000003.1"/>
</dbReference>
<dbReference type="Proteomes" id="UP000049855">
    <property type="component" value="Unassembled WGS sequence"/>
</dbReference>
<reference evidence="3" key="1">
    <citation type="submission" date="2015-03" db="EMBL/GenBank/DDBJ databases">
        <authorList>
            <person name="Nijsse Bart"/>
        </authorList>
    </citation>
    <scope>NUCLEOTIDE SEQUENCE [LARGE SCALE GENOMIC DNA]</scope>
</reference>
<proteinExistence type="predicted"/>
<protein>
    <submittedName>
        <fullName evidence="2">Putative N-acetylgalactosaminyl-diphosphoundecaprenol glucuronosyltransferase</fullName>
    </submittedName>
</protein>
<gene>
    <name evidence="2" type="ORF">SpAn4DRAFT_1622</name>
</gene>
<dbReference type="InterPro" id="IPR029044">
    <property type="entry name" value="Nucleotide-diphossugar_trans"/>
</dbReference>
<keyword evidence="3" id="KW-1185">Reference proteome</keyword>
<evidence type="ECO:0000259" key="1">
    <source>
        <dbReference type="Pfam" id="PF00535"/>
    </source>
</evidence>
<name>A0A0U1KUS7_9FIRM</name>
<dbReference type="AlphaFoldDB" id="A0A0U1KUS7"/>
<dbReference type="SUPFAM" id="SSF53448">
    <property type="entry name" value="Nucleotide-diphospho-sugar transferases"/>
    <property type="match status" value="3"/>
</dbReference>
<dbReference type="CDD" id="cd00761">
    <property type="entry name" value="Glyco_tranf_GTA_type"/>
    <property type="match status" value="1"/>
</dbReference>
<keyword evidence="2" id="KW-0808">Transferase</keyword>
<dbReference type="EMBL" id="CTRP01000003">
    <property type="protein sequence ID" value="CQR71220.1"/>
    <property type="molecule type" value="Genomic_DNA"/>
</dbReference>
<feature type="domain" description="Glycosyltransferase 2-like" evidence="1">
    <location>
        <begin position="678"/>
        <end position="842"/>
    </location>
</feature>